<protein>
    <recommendedName>
        <fullName evidence="2">Terpene synthase</fullName>
        <ecNumber evidence="2">4.2.3.-</ecNumber>
    </recommendedName>
</protein>
<dbReference type="RefSeq" id="WP_260421065.1">
    <property type="nucleotide sequence ID" value="NZ_JACHJG010000020.1"/>
</dbReference>
<dbReference type="Proteomes" id="UP000556436">
    <property type="component" value="Unassembled WGS sequence"/>
</dbReference>
<keyword evidence="2" id="KW-0479">Metal-binding</keyword>
<dbReference type="GO" id="GO:0010333">
    <property type="term" value="F:terpene synthase activity"/>
    <property type="evidence" value="ECO:0007669"/>
    <property type="project" value="InterPro"/>
</dbReference>
<accession>A0A7W7PIN0</accession>
<proteinExistence type="inferred from homology"/>
<evidence type="ECO:0000256" key="2">
    <source>
        <dbReference type="RuleBase" id="RU366034"/>
    </source>
</evidence>
<name>A0A7W7PIN0_STRNE</name>
<dbReference type="GO" id="GO:0046872">
    <property type="term" value="F:metal ion binding"/>
    <property type="evidence" value="ECO:0007669"/>
    <property type="project" value="UniProtKB-KW"/>
</dbReference>
<dbReference type="InterPro" id="IPR034686">
    <property type="entry name" value="Terpene_cyclase-like_2"/>
</dbReference>
<dbReference type="EC" id="4.2.3.-" evidence="2"/>
<dbReference type="SFLD" id="SFLDS00005">
    <property type="entry name" value="Isoprenoid_Synthase_Type_I"/>
    <property type="match status" value="1"/>
</dbReference>
<keyword evidence="2" id="KW-0460">Magnesium</keyword>
<keyword evidence="1 2" id="KW-0456">Lyase</keyword>
<comment type="caution">
    <text evidence="3">The sequence shown here is derived from an EMBL/GenBank/DDBJ whole genome shotgun (WGS) entry which is preliminary data.</text>
</comment>
<dbReference type="PANTHER" id="PTHR35201:SF4">
    <property type="entry name" value="BETA-PINACENE SYNTHASE-RELATED"/>
    <property type="match status" value="1"/>
</dbReference>
<dbReference type="SFLD" id="SFLDG01020">
    <property type="entry name" value="Terpene_Cyclase_Like_2"/>
    <property type="match status" value="1"/>
</dbReference>
<evidence type="ECO:0000313" key="3">
    <source>
        <dbReference type="EMBL" id="MBB4890508.1"/>
    </source>
</evidence>
<comment type="cofactor">
    <cofactor evidence="2">
        <name>Mg(2+)</name>
        <dbReference type="ChEBI" id="CHEBI:18420"/>
    </cofactor>
</comment>
<dbReference type="InterPro" id="IPR008949">
    <property type="entry name" value="Isoprenoid_synthase_dom_sf"/>
</dbReference>
<reference evidence="3 4" key="1">
    <citation type="submission" date="2020-08" db="EMBL/GenBank/DDBJ databases">
        <title>Genomic Encyclopedia of Type Strains, Phase III (KMG-III): the genomes of soil and plant-associated and newly described type strains.</title>
        <authorList>
            <person name="Whitman W."/>
        </authorList>
    </citation>
    <scope>NUCLEOTIDE SEQUENCE [LARGE SCALE GENOMIC DNA]</scope>
    <source>
        <strain evidence="3 4">CECT 3265</strain>
    </source>
</reference>
<keyword evidence="4" id="KW-1185">Reference proteome</keyword>
<dbReference type="Pfam" id="PF19086">
    <property type="entry name" value="Terpene_syn_C_2"/>
    <property type="match status" value="1"/>
</dbReference>
<dbReference type="SUPFAM" id="SSF48576">
    <property type="entry name" value="Terpenoid synthases"/>
    <property type="match status" value="1"/>
</dbReference>
<comment type="similarity">
    <text evidence="2">Belongs to the terpene synthase family.</text>
</comment>
<dbReference type="Gene3D" id="1.10.600.10">
    <property type="entry name" value="Farnesyl Diphosphate Synthase"/>
    <property type="match status" value="1"/>
</dbReference>
<organism evidence="3 4">
    <name type="scientific">Streptomyces netropsis</name>
    <name type="common">Streptoverticillium netropsis</name>
    <dbReference type="NCBI Taxonomy" id="55404"/>
    <lineage>
        <taxon>Bacteria</taxon>
        <taxon>Bacillati</taxon>
        <taxon>Actinomycetota</taxon>
        <taxon>Actinomycetes</taxon>
        <taxon>Kitasatosporales</taxon>
        <taxon>Streptomycetaceae</taxon>
        <taxon>Streptomyces</taxon>
    </lineage>
</organism>
<evidence type="ECO:0000313" key="4">
    <source>
        <dbReference type="Proteomes" id="UP000556436"/>
    </source>
</evidence>
<sequence length="320" mass="36442">MPQATDFFIPVVPRISPDVPQARRGTLSWVRERQLLPDETSLDRFASWDLAELAGRVSPRAVGEDLRTAADVQSFFFLFDDLFDTPIGDHPGRARVVCDEFTAVMHHLRPVPTASPPALLHAWADLWSRQTAGMSRAWRTRAAEVWETYFAGHVTEARHRLSRRLLGSQEYVLLRRQVVGADPTLIQCERAGHREIPDAVFHSTVFRTMRELTGDVAFLVNDVQSVEKEERKGELNNLVLIVERERACPRVTAIEAICDMVRQRIHHFSALEGELDSLCDRLALPAGECAHVEDFVADAMWACMRGNYDWGRRTRRYAAR</sequence>
<dbReference type="EMBL" id="JACHJG010000020">
    <property type="protein sequence ID" value="MBB4890508.1"/>
    <property type="molecule type" value="Genomic_DNA"/>
</dbReference>
<dbReference type="PANTHER" id="PTHR35201">
    <property type="entry name" value="TERPENE SYNTHASE"/>
    <property type="match status" value="1"/>
</dbReference>
<gene>
    <name evidence="3" type="ORF">FHS38_006593</name>
</gene>
<dbReference type="AlphaFoldDB" id="A0A7W7PIN0"/>
<evidence type="ECO:0000256" key="1">
    <source>
        <dbReference type="ARBA" id="ARBA00023239"/>
    </source>
</evidence>